<dbReference type="GO" id="GO:0008933">
    <property type="term" value="F:peptidoglycan lytic transglycosylase activity"/>
    <property type="evidence" value="ECO:0007669"/>
    <property type="project" value="InterPro"/>
</dbReference>
<dbReference type="RefSeq" id="WP_039888172.1">
    <property type="nucleotide sequence ID" value="NZ_CP012543.1"/>
</dbReference>
<organism evidence="4 5">
    <name type="scientific">Campylobacter rectus</name>
    <name type="common">Wolinella recta</name>
    <dbReference type="NCBI Taxonomy" id="203"/>
    <lineage>
        <taxon>Bacteria</taxon>
        <taxon>Pseudomonadati</taxon>
        <taxon>Campylobacterota</taxon>
        <taxon>Epsilonproteobacteria</taxon>
        <taxon>Campylobacterales</taxon>
        <taxon>Campylobacteraceae</taxon>
        <taxon>Campylobacter</taxon>
    </lineage>
</organism>
<evidence type="ECO:0000259" key="3">
    <source>
        <dbReference type="Pfam" id="PF01464"/>
    </source>
</evidence>
<reference evidence="4 5" key="1">
    <citation type="submission" date="2016-07" db="EMBL/GenBank/DDBJ databases">
        <title>Comparative genomics of the Campylobacter concisus group.</title>
        <authorList>
            <person name="Miller W.G."/>
            <person name="Yee E."/>
            <person name="Chapman M.H."/>
            <person name="Huynh S."/>
            <person name="Bono J.L."/>
            <person name="On S.L.W."/>
            <person name="StLeger J."/>
            <person name="Foster G."/>
            <person name="Parker C.T."/>
        </authorList>
    </citation>
    <scope>NUCLEOTIDE SEQUENCE [LARGE SCALE GENOMIC DNA]</scope>
    <source>
        <strain evidence="4 5">ATCC 33238</strain>
    </source>
</reference>
<dbReference type="Proteomes" id="UP000502377">
    <property type="component" value="Chromosome"/>
</dbReference>
<dbReference type="GO" id="GO:0000270">
    <property type="term" value="P:peptidoglycan metabolic process"/>
    <property type="evidence" value="ECO:0007669"/>
    <property type="project" value="InterPro"/>
</dbReference>
<dbReference type="Pfam" id="PF01464">
    <property type="entry name" value="SLT"/>
    <property type="match status" value="1"/>
</dbReference>
<dbReference type="AlphaFoldDB" id="A0A6G5QNK8"/>
<evidence type="ECO:0000313" key="4">
    <source>
        <dbReference type="EMBL" id="QCD47209.1"/>
    </source>
</evidence>
<feature type="chain" id="PRO_5026077054" evidence="2">
    <location>
        <begin position="20"/>
        <end position="545"/>
    </location>
</feature>
<dbReference type="EMBL" id="CP012543">
    <property type="protein sequence ID" value="QCD47209.1"/>
    <property type="molecule type" value="Genomic_DNA"/>
</dbReference>
<dbReference type="EC" id="4.2.2.-" evidence="4"/>
<dbReference type="PANTHER" id="PTHR37423:SF2">
    <property type="entry name" value="MEMBRANE-BOUND LYTIC MUREIN TRANSGLYCOSYLASE C"/>
    <property type="match status" value="1"/>
</dbReference>
<feature type="signal peptide" evidence="2">
    <location>
        <begin position="1"/>
        <end position="19"/>
    </location>
</feature>
<gene>
    <name evidence="4" type="primary">slt</name>
    <name evidence="4" type="ORF">CRECT_1573</name>
</gene>
<keyword evidence="2" id="KW-0732">Signal</keyword>
<proteinExistence type="inferred from homology"/>
<dbReference type="InterPro" id="IPR008258">
    <property type="entry name" value="Transglycosylase_SLT_dom_1"/>
</dbReference>
<protein>
    <submittedName>
        <fullName evidence="4">Soluble lytic murein transglycosylase</fullName>
        <ecNumber evidence="4">4.2.2.-</ecNumber>
    </submittedName>
</protein>
<dbReference type="PROSITE" id="PS00922">
    <property type="entry name" value="TRANSGLYCOSYLASE"/>
    <property type="match status" value="1"/>
</dbReference>
<dbReference type="InterPro" id="IPR023346">
    <property type="entry name" value="Lysozyme-like_dom_sf"/>
</dbReference>
<name>A0A6G5QNK8_CAMRE</name>
<comment type="similarity">
    <text evidence="1">Belongs to the transglycosylase Slt family.</text>
</comment>
<evidence type="ECO:0000256" key="1">
    <source>
        <dbReference type="ARBA" id="ARBA00007734"/>
    </source>
</evidence>
<evidence type="ECO:0000313" key="5">
    <source>
        <dbReference type="Proteomes" id="UP000502377"/>
    </source>
</evidence>
<evidence type="ECO:0000256" key="2">
    <source>
        <dbReference type="SAM" id="SignalP"/>
    </source>
</evidence>
<accession>A0A6G5QNK8</accession>
<dbReference type="GO" id="GO:0016020">
    <property type="term" value="C:membrane"/>
    <property type="evidence" value="ECO:0007669"/>
    <property type="project" value="InterPro"/>
</dbReference>
<dbReference type="InterPro" id="IPR000189">
    <property type="entry name" value="Transglyc_AS"/>
</dbReference>
<keyword evidence="4" id="KW-0456">Lyase</keyword>
<dbReference type="PANTHER" id="PTHR37423">
    <property type="entry name" value="SOLUBLE LYTIC MUREIN TRANSGLYCOSYLASE-RELATED"/>
    <property type="match status" value="1"/>
</dbReference>
<sequence length="545" mass="62414">MRMLLKFILPAIFAAAAFGGVKTYEEIKDEPKGLAKDYYFYRLLKEGNYTKEHAQILNKDVFRRAGVLAKELAVILPPKKAKGVCDSVGAKNILDANVTCQKQRLRVPFMMKLKKQTRQKLADKFKNSDPLLYRRLSALNAKRPEDEFAKFNDADAFLVYFKQSSRKDKFEKKFDANFMDLLALKKDFHVLANSLIIDKKSAKFRQNFLAIKETELAGKDAFMLGINAVLLNSPKDAARFFARAEVAFDRQDKKDNAVFWLYLLSKDKSYIEKLNQSRDVNIYTLYANELTSADPAANIVSPTPTKEKVAGYDIKDPFLWQKTFKIIKEMSAQDAAKYSEIFNTKETLGQYAYLMEKASGYKDSYFVMPFVGELEDVNATRKALLYAIGRQESRFIPAVISTSYALGMMQFMPFLANHIGKKELQIPNFDQDDMFDPRLALKFANHHLDYLEKYLYHPLFVAYAYNGGIGFTKKMLQRGDLFNGGAYEPFLSMELVPFAESREYGKKVLANYVIYARLVRSSTSISTLFESLKTPVLTDKFRTQG</sequence>
<dbReference type="SUPFAM" id="SSF53955">
    <property type="entry name" value="Lysozyme-like"/>
    <property type="match status" value="1"/>
</dbReference>
<dbReference type="Gene3D" id="1.10.530.10">
    <property type="match status" value="1"/>
</dbReference>
<feature type="domain" description="Transglycosylase SLT" evidence="3">
    <location>
        <begin position="378"/>
        <end position="477"/>
    </location>
</feature>
<dbReference type="CDD" id="cd13401">
    <property type="entry name" value="Slt70-like"/>
    <property type="match status" value="1"/>
</dbReference>
<dbReference type="KEGG" id="crx:CRECT_1573"/>